<protein>
    <submittedName>
        <fullName evidence="1">Uncharacterized protein</fullName>
    </submittedName>
</protein>
<sequence>MSRCHPSLRVSDFAWSTSLCEKSEETRAALCAGALEEATRAPPFWIFVLSKRHEPDLTDTSKARITPSWISPILDELSKQVLKMIEMIL</sequence>
<dbReference type="Proteomes" id="UP000324022">
    <property type="component" value="Unassembled WGS sequence"/>
</dbReference>
<proteinExistence type="predicted"/>
<gene>
    <name evidence="1" type="ORF">UTRI_02800</name>
</gene>
<dbReference type="EMBL" id="OOIN01000043">
    <property type="protein sequence ID" value="SPO32243.1"/>
    <property type="molecule type" value="Genomic_DNA"/>
</dbReference>
<evidence type="ECO:0000313" key="1">
    <source>
        <dbReference type="EMBL" id="SPO32243.1"/>
    </source>
</evidence>
<reference evidence="1 2" key="1">
    <citation type="submission" date="2018-03" db="EMBL/GenBank/DDBJ databases">
        <authorList>
            <person name="Guldener U."/>
        </authorList>
    </citation>
    <scope>NUCLEOTIDE SEQUENCE [LARGE SCALE GENOMIC DNA]</scope>
    <source>
        <strain evidence="1 2">NBRC100155</strain>
    </source>
</reference>
<accession>A0A5C3ENW4</accession>
<name>A0A5C3ENW4_9BASI</name>
<organism evidence="1 2">
    <name type="scientific">Ustilago trichophora</name>
    <dbReference type="NCBI Taxonomy" id="86804"/>
    <lineage>
        <taxon>Eukaryota</taxon>
        <taxon>Fungi</taxon>
        <taxon>Dikarya</taxon>
        <taxon>Basidiomycota</taxon>
        <taxon>Ustilaginomycotina</taxon>
        <taxon>Ustilaginomycetes</taxon>
        <taxon>Ustilaginales</taxon>
        <taxon>Ustilaginaceae</taxon>
        <taxon>Ustilago</taxon>
    </lineage>
</organism>
<keyword evidence="2" id="KW-1185">Reference proteome</keyword>
<evidence type="ECO:0000313" key="2">
    <source>
        <dbReference type="Proteomes" id="UP000324022"/>
    </source>
</evidence>
<dbReference type="AlphaFoldDB" id="A0A5C3ENW4"/>